<dbReference type="Proteomes" id="UP001236585">
    <property type="component" value="Chromosome"/>
</dbReference>
<sequence>MPDPQIAQSPFAQLMRVTNVLGLLSRHQDDGRVQNLIDNLWLDRQRIRARMTPGAVGGNAVGAEQIPSGDRWDNEIPALYCSHLTSHPVWPSDEVCELLERNVDMFREEFAGIDPEHYQVDARDHIAGLTDGHNWTVFPFYDGFGNLQAENASKCPRIAEFLAGYPGVGSMGCMAFFSIMNPDTHVRPHTSELNLRMRYHLGIEVPERDIEFRIHDQRITWKQDKCLKIDDSYEHEVFQQSDRRRVVFVMDVPHTELRPEELAFLQEFMRYTTGG</sequence>
<protein>
    <submittedName>
        <fullName evidence="5">Aspartyl/asparaginyl beta-hydroxylase domain-containing protein</fullName>
    </submittedName>
</protein>
<evidence type="ECO:0000256" key="2">
    <source>
        <dbReference type="ARBA" id="ARBA00022964"/>
    </source>
</evidence>
<gene>
    <name evidence="5" type="ORF">PT015_00965</name>
</gene>
<comment type="similarity">
    <text evidence="1">Belongs to the aspartyl/asparaginyl beta-hydroxylase family.</text>
</comment>
<dbReference type="RefSeq" id="WP_285188170.1">
    <property type="nucleotide sequence ID" value="NZ_CP126981.1"/>
</dbReference>
<dbReference type="SUPFAM" id="SSF51197">
    <property type="entry name" value="Clavaminate synthase-like"/>
    <property type="match status" value="1"/>
</dbReference>
<accession>A0ABY8VWW0</accession>
<dbReference type="InterPro" id="IPR007803">
    <property type="entry name" value="Asp/Arg/Pro-Hydrxlase"/>
</dbReference>
<keyword evidence="2" id="KW-0223">Dioxygenase</keyword>
<evidence type="ECO:0000256" key="3">
    <source>
        <dbReference type="ARBA" id="ARBA00023002"/>
    </source>
</evidence>
<reference evidence="5 6" key="1">
    <citation type="journal article" date="2023" name="Microbiol. Resour. Announc.">
        <title>Complete Genome Sequence of Mycobacterium wuenschmanii, a novel Nontuberculous Mycobacterium Isolated from a captive population of Amazon Milk Frogs.</title>
        <authorList>
            <person name="Hicks J."/>
            <person name="Zeineldin M."/>
            <person name="Ward H."/>
            <person name="Wuenschmann A."/>
            <person name="Camp P."/>
            <person name="Farrell D."/>
            <person name="Lehman K."/>
            <person name="Thacker T."/>
            <person name="Cuthbert E."/>
        </authorList>
    </citation>
    <scope>NUCLEOTIDE SEQUENCE [LARGE SCALE GENOMIC DNA]</scope>
    <source>
        <strain evidence="5 6">Wuenschmanii</strain>
    </source>
</reference>
<keyword evidence="3" id="KW-0560">Oxidoreductase</keyword>
<evidence type="ECO:0000313" key="6">
    <source>
        <dbReference type="Proteomes" id="UP001236585"/>
    </source>
</evidence>
<dbReference type="Pfam" id="PF05118">
    <property type="entry name" value="Asp_Arg_Hydrox"/>
    <property type="match status" value="1"/>
</dbReference>
<feature type="domain" description="Aspartyl/asparaginy/proline hydroxylase" evidence="4">
    <location>
        <begin position="101"/>
        <end position="254"/>
    </location>
</feature>
<dbReference type="Gene3D" id="2.60.120.330">
    <property type="entry name" value="B-lactam Antibiotic, Isopenicillin N Synthase, Chain"/>
    <property type="match status" value="1"/>
</dbReference>
<dbReference type="InterPro" id="IPR051821">
    <property type="entry name" value="Asp/Asn_beta-hydroxylase"/>
</dbReference>
<dbReference type="InterPro" id="IPR027443">
    <property type="entry name" value="IPNS-like_sf"/>
</dbReference>
<proteinExistence type="inferred from homology"/>
<name>A0ABY8VWW0_9MYCO</name>
<evidence type="ECO:0000313" key="5">
    <source>
        <dbReference type="EMBL" id="WIM88129.1"/>
    </source>
</evidence>
<evidence type="ECO:0000256" key="1">
    <source>
        <dbReference type="ARBA" id="ARBA00007730"/>
    </source>
</evidence>
<dbReference type="PANTHER" id="PTHR46332">
    <property type="entry name" value="ASPARTATE BETA-HYDROXYLASE DOMAIN-CONTAINING PROTEIN 2"/>
    <property type="match status" value="1"/>
</dbReference>
<dbReference type="EMBL" id="CP126981">
    <property type="protein sequence ID" value="WIM88129.1"/>
    <property type="molecule type" value="Genomic_DNA"/>
</dbReference>
<evidence type="ECO:0000259" key="4">
    <source>
        <dbReference type="Pfam" id="PF05118"/>
    </source>
</evidence>
<dbReference type="PANTHER" id="PTHR46332:SF5">
    <property type="entry name" value="ASPARTATE BETA-HYDROXYLASE DOMAIN CONTAINING 2"/>
    <property type="match status" value="1"/>
</dbReference>
<organism evidence="5 6">
    <name type="scientific">Candidatus Mycobacterium wuenschmannii</name>
    <dbReference type="NCBI Taxonomy" id="3027808"/>
    <lineage>
        <taxon>Bacteria</taxon>
        <taxon>Bacillati</taxon>
        <taxon>Actinomycetota</taxon>
        <taxon>Actinomycetes</taxon>
        <taxon>Mycobacteriales</taxon>
        <taxon>Mycobacteriaceae</taxon>
        <taxon>Mycobacterium</taxon>
    </lineage>
</organism>
<keyword evidence="6" id="KW-1185">Reference proteome</keyword>